<protein>
    <submittedName>
        <fullName evidence="2">Relaxase/mobilization nuclease domain-containing protein</fullName>
    </submittedName>
</protein>
<evidence type="ECO:0000259" key="1">
    <source>
        <dbReference type="Pfam" id="PF03432"/>
    </source>
</evidence>
<proteinExistence type="predicted"/>
<feature type="domain" description="MobA/VirD2-like nuclease" evidence="1">
    <location>
        <begin position="8"/>
        <end position="129"/>
    </location>
</feature>
<name>A0ABU8W2T2_9BURK</name>
<keyword evidence="3" id="KW-1185">Reference proteome</keyword>
<dbReference type="Proteomes" id="UP001363010">
    <property type="component" value="Unassembled WGS sequence"/>
</dbReference>
<dbReference type="EMBL" id="JBBKZV010000010">
    <property type="protein sequence ID" value="MEJ8823923.1"/>
    <property type="molecule type" value="Genomic_DNA"/>
</dbReference>
<reference evidence="2 3" key="1">
    <citation type="submission" date="2024-03" db="EMBL/GenBank/DDBJ databases">
        <title>Novel species of the genus Variovorax.</title>
        <authorList>
            <person name="Liu Q."/>
            <person name="Xin Y.-H."/>
        </authorList>
    </citation>
    <scope>NUCLEOTIDE SEQUENCE [LARGE SCALE GENOMIC DNA]</scope>
    <source>
        <strain evidence="2 3">KACC 18501</strain>
    </source>
</reference>
<evidence type="ECO:0000313" key="3">
    <source>
        <dbReference type="Proteomes" id="UP001363010"/>
    </source>
</evidence>
<gene>
    <name evidence="2" type="ORF">WKW80_18135</name>
</gene>
<accession>A0ABU8W2T2</accession>
<dbReference type="Pfam" id="PF03432">
    <property type="entry name" value="Relaxase"/>
    <property type="match status" value="1"/>
</dbReference>
<organism evidence="2 3">
    <name type="scientific">Variovorax humicola</name>
    <dbReference type="NCBI Taxonomy" id="1769758"/>
    <lineage>
        <taxon>Bacteria</taxon>
        <taxon>Pseudomonadati</taxon>
        <taxon>Pseudomonadota</taxon>
        <taxon>Betaproteobacteria</taxon>
        <taxon>Burkholderiales</taxon>
        <taxon>Comamonadaceae</taxon>
        <taxon>Variovorax</taxon>
    </lineage>
</organism>
<dbReference type="RefSeq" id="WP_340364955.1">
    <property type="nucleotide sequence ID" value="NZ_JBBKZV010000010.1"/>
</dbReference>
<comment type="caution">
    <text evidence="2">The sequence shown here is derived from an EMBL/GenBank/DDBJ whole genome shotgun (WGS) entry which is preliminary data.</text>
</comment>
<dbReference type="InterPro" id="IPR005094">
    <property type="entry name" value="Endonuclease_MobA/VirD2"/>
</dbReference>
<sequence>MQNAYDNELTEVVELRGAIASDLHGAVKEWEIQAETLTRCQKYLYSLSINPDPAQGEITREQYSDYIRRAEEALGLTEQPRAVVFHIKHGREHCHVVWSRIDAERCKAVHIAFDRDKLVQVTRAFAKEHFLDLPAGYDKSRKIDQETLYERAKQSQTGLSKADHSRQITDAWIESDSAKAFVNALAERGYILARGKRPYVVVDFYGDSHALARLIDDKTVKTRDVRAFLEKDFPEESLPTVAEAQDLIASNRKLSERNLQEEHIAAPLAAMEHAQKLRRLALDQERIALERRHGQARESLIARQRDERHAQRRAHLEHVDSAPAAFGIARAWACRISRPGNRRQRHSPRGSSI</sequence>
<evidence type="ECO:0000313" key="2">
    <source>
        <dbReference type="EMBL" id="MEJ8823923.1"/>
    </source>
</evidence>